<dbReference type="EMBL" id="SACO01000009">
    <property type="protein sequence ID" value="RVU04276.1"/>
    <property type="molecule type" value="Genomic_DNA"/>
</dbReference>
<protein>
    <submittedName>
        <fullName evidence="2">Uncharacterized protein</fullName>
    </submittedName>
</protein>
<feature type="compositionally biased region" description="Polar residues" evidence="1">
    <location>
        <begin position="33"/>
        <end position="51"/>
    </location>
</feature>
<keyword evidence="3" id="KW-1185">Reference proteome</keyword>
<reference evidence="2 3" key="1">
    <citation type="submission" date="2019-01" db="EMBL/GenBank/DDBJ databases">
        <authorList>
            <person name="Chen W.-M."/>
        </authorList>
    </citation>
    <scope>NUCLEOTIDE SEQUENCE [LARGE SCALE GENOMIC DNA]</scope>
    <source>
        <strain evidence="2 3">FSY-9</strain>
    </source>
</reference>
<dbReference type="AlphaFoldDB" id="A0A437N2X7"/>
<dbReference type="RefSeq" id="WP_127709945.1">
    <property type="nucleotide sequence ID" value="NZ_SACO01000009.1"/>
</dbReference>
<accession>A0A437N2X7</accession>
<evidence type="ECO:0000256" key="1">
    <source>
        <dbReference type="SAM" id="MobiDB-lite"/>
    </source>
</evidence>
<evidence type="ECO:0000313" key="2">
    <source>
        <dbReference type="EMBL" id="RVU04276.1"/>
    </source>
</evidence>
<sequence>MAGIAGNVNGQFQKKCIPPLCAPCPQAKRPPTQAKNTMSNPENTDKSTTSAPERPLSREERLAAKLRENLRRRKAQARALQNEGEGAQANQED</sequence>
<dbReference type="Proteomes" id="UP000282837">
    <property type="component" value="Unassembled WGS sequence"/>
</dbReference>
<organism evidence="2 3">
    <name type="scientific">Novosphingobium umbonatum</name>
    <dbReference type="NCBI Taxonomy" id="1908524"/>
    <lineage>
        <taxon>Bacteria</taxon>
        <taxon>Pseudomonadati</taxon>
        <taxon>Pseudomonadota</taxon>
        <taxon>Alphaproteobacteria</taxon>
        <taxon>Sphingomonadales</taxon>
        <taxon>Sphingomonadaceae</taxon>
        <taxon>Novosphingobium</taxon>
    </lineage>
</organism>
<feature type="compositionally biased region" description="Basic and acidic residues" evidence="1">
    <location>
        <begin position="55"/>
        <end position="69"/>
    </location>
</feature>
<feature type="region of interest" description="Disordered" evidence="1">
    <location>
        <begin position="1"/>
        <end position="93"/>
    </location>
</feature>
<name>A0A437N2X7_9SPHN</name>
<comment type="caution">
    <text evidence="2">The sequence shown here is derived from an EMBL/GenBank/DDBJ whole genome shotgun (WGS) entry which is preliminary data.</text>
</comment>
<gene>
    <name evidence="2" type="ORF">EOE18_12330</name>
</gene>
<proteinExistence type="predicted"/>
<evidence type="ECO:0000313" key="3">
    <source>
        <dbReference type="Proteomes" id="UP000282837"/>
    </source>
</evidence>